<organism evidence="2 3">
    <name type="scientific">Chrysochromulina tobinii</name>
    <dbReference type="NCBI Taxonomy" id="1460289"/>
    <lineage>
        <taxon>Eukaryota</taxon>
        <taxon>Haptista</taxon>
        <taxon>Haptophyta</taxon>
        <taxon>Prymnesiophyceae</taxon>
        <taxon>Prymnesiales</taxon>
        <taxon>Chrysochromulinaceae</taxon>
        <taxon>Chrysochromulina</taxon>
    </lineage>
</organism>
<dbReference type="AlphaFoldDB" id="A0A0M0JEV8"/>
<dbReference type="EMBL" id="JWZX01003016">
    <property type="protein sequence ID" value="KOO25124.1"/>
    <property type="molecule type" value="Genomic_DNA"/>
</dbReference>
<feature type="compositionally biased region" description="Low complexity" evidence="1">
    <location>
        <begin position="77"/>
        <end position="95"/>
    </location>
</feature>
<keyword evidence="3" id="KW-1185">Reference proteome</keyword>
<dbReference type="Proteomes" id="UP000037460">
    <property type="component" value="Unassembled WGS sequence"/>
</dbReference>
<evidence type="ECO:0000256" key="1">
    <source>
        <dbReference type="SAM" id="MobiDB-lite"/>
    </source>
</evidence>
<feature type="region of interest" description="Disordered" evidence="1">
    <location>
        <begin position="50"/>
        <end position="107"/>
    </location>
</feature>
<accession>A0A0M0JEV8</accession>
<evidence type="ECO:0000313" key="2">
    <source>
        <dbReference type="EMBL" id="KOO25124.1"/>
    </source>
</evidence>
<evidence type="ECO:0000313" key="3">
    <source>
        <dbReference type="Proteomes" id="UP000037460"/>
    </source>
</evidence>
<reference evidence="3" key="1">
    <citation type="journal article" date="2015" name="PLoS Genet.">
        <title>Genome Sequence and Transcriptome Analyses of Chrysochromulina tobin: Metabolic Tools for Enhanced Algal Fitness in the Prominent Order Prymnesiales (Haptophyceae).</title>
        <authorList>
            <person name="Hovde B.T."/>
            <person name="Deodato C.R."/>
            <person name="Hunsperger H.M."/>
            <person name="Ryken S.A."/>
            <person name="Yost W."/>
            <person name="Jha R.K."/>
            <person name="Patterson J."/>
            <person name="Monnat R.J. Jr."/>
            <person name="Barlow S.B."/>
            <person name="Starkenburg S.R."/>
            <person name="Cattolico R.A."/>
        </authorList>
    </citation>
    <scope>NUCLEOTIDE SEQUENCE</scope>
    <source>
        <strain evidence="3">CCMP291</strain>
    </source>
</reference>
<comment type="caution">
    <text evidence="2">The sequence shown here is derived from an EMBL/GenBank/DDBJ whole genome shotgun (WGS) entry which is preliminary data.</text>
</comment>
<name>A0A0M0JEV8_9EUKA</name>
<sequence length="107" mass="11478">MLVAVFHASRAAVLSRVWPVRGCLTSVPLCLLRYHHAWAIVVAPRLGVPRQGRQGARFARPPLRGHHDRDHGREARAVAAAQGRAHGARAAPQARDGAQQPAALPPG</sequence>
<feature type="compositionally biased region" description="Basic and acidic residues" evidence="1">
    <location>
        <begin position="65"/>
        <end position="76"/>
    </location>
</feature>
<gene>
    <name evidence="2" type="ORF">Ctob_006772</name>
</gene>
<proteinExistence type="predicted"/>
<protein>
    <submittedName>
        <fullName evidence="2">Uncharacterized protein</fullName>
    </submittedName>
</protein>